<gene>
    <name evidence="2" type="ORF">P9989_11940</name>
</gene>
<proteinExistence type="predicted"/>
<reference evidence="2 3" key="1">
    <citation type="submission" date="2023-04" db="EMBL/GenBank/DDBJ databases">
        <title>Genome sequence of Halobacillus naozhouensis KACC 21980.</title>
        <authorList>
            <person name="Kim S."/>
            <person name="Heo J."/>
            <person name="Kwon S.-W."/>
        </authorList>
    </citation>
    <scope>NUCLEOTIDE SEQUENCE [LARGE SCALE GENOMIC DNA]</scope>
    <source>
        <strain evidence="2 3">KCTC 13234</strain>
    </source>
</reference>
<evidence type="ECO:0000313" key="2">
    <source>
        <dbReference type="EMBL" id="WFT73120.1"/>
    </source>
</evidence>
<accession>A0ABY8ITH6</accession>
<protein>
    <submittedName>
        <fullName evidence="2">Flagellar brake domain-containing protein</fullName>
    </submittedName>
</protein>
<dbReference type="RefSeq" id="WP_283075145.1">
    <property type="nucleotide sequence ID" value="NZ_CP121671.1"/>
</dbReference>
<evidence type="ECO:0000313" key="3">
    <source>
        <dbReference type="Proteomes" id="UP001221597"/>
    </source>
</evidence>
<dbReference type="InterPro" id="IPR009926">
    <property type="entry name" value="T3SS_YcgR_PilZN"/>
</dbReference>
<feature type="domain" description="Type III secretion system flagellar brake protein YcgR PilZN" evidence="1">
    <location>
        <begin position="5"/>
        <end position="44"/>
    </location>
</feature>
<name>A0ABY8ITH6_9BACI</name>
<organism evidence="2 3">
    <name type="scientific">Halobacillus naozhouensis</name>
    <dbReference type="NCBI Taxonomy" id="554880"/>
    <lineage>
        <taxon>Bacteria</taxon>
        <taxon>Bacillati</taxon>
        <taxon>Bacillota</taxon>
        <taxon>Bacilli</taxon>
        <taxon>Bacillales</taxon>
        <taxon>Bacillaceae</taxon>
        <taxon>Halobacillus</taxon>
    </lineage>
</organism>
<evidence type="ECO:0000259" key="1">
    <source>
        <dbReference type="Pfam" id="PF12945"/>
    </source>
</evidence>
<dbReference type="EMBL" id="CP121671">
    <property type="protein sequence ID" value="WFT73120.1"/>
    <property type="molecule type" value="Genomic_DNA"/>
</dbReference>
<keyword evidence="2" id="KW-0969">Cilium</keyword>
<dbReference type="Pfam" id="PF12945">
    <property type="entry name" value="PilZNR"/>
    <property type="match status" value="1"/>
</dbReference>
<sequence length="44" mass="5323">MYKRSQNEPETYKCKLVDEEKDYIYIDYPVKMASGKTEFFFEGT</sequence>
<keyword evidence="2" id="KW-0282">Flagellum</keyword>
<dbReference type="Proteomes" id="UP001221597">
    <property type="component" value="Chromosome"/>
</dbReference>
<keyword evidence="2" id="KW-0966">Cell projection</keyword>
<keyword evidence="3" id="KW-1185">Reference proteome</keyword>